<dbReference type="Pfam" id="PF06703">
    <property type="entry name" value="SPC25"/>
    <property type="match status" value="1"/>
</dbReference>
<feature type="transmembrane region" description="Helical" evidence="9">
    <location>
        <begin position="78"/>
        <end position="99"/>
    </location>
</feature>
<name>A0A8S1GYK6_9PELO</name>
<proteinExistence type="inferred from homology"/>
<evidence type="ECO:0000313" key="10">
    <source>
        <dbReference type="EMBL" id="CAD6188074.1"/>
    </source>
</evidence>
<evidence type="ECO:0000256" key="6">
    <source>
        <dbReference type="ARBA" id="ARBA00022989"/>
    </source>
</evidence>
<evidence type="ECO:0000256" key="3">
    <source>
        <dbReference type="ARBA" id="ARBA00017057"/>
    </source>
</evidence>
<dbReference type="InterPro" id="IPR009582">
    <property type="entry name" value="Spc2/SPCS2"/>
</dbReference>
<evidence type="ECO:0000256" key="2">
    <source>
        <dbReference type="ARBA" id="ARBA00007324"/>
    </source>
</evidence>
<comment type="caution">
    <text evidence="10">The sequence shown here is derived from an EMBL/GenBank/DDBJ whole genome shotgun (WGS) entry which is preliminary data.</text>
</comment>
<protein>
    <recommendedName>
        <fullName evidence="3 9">Signal peptidase complex subunit 2</fullName>
    </recommendedName>
</protein>
<dbReference type="GO" id="GO:0008233">
    <property type="term" value="F:peptidase activity"/>
    <property type="evidence" value="ECO:0007669"/>
    <property type="project" value="UniProtKB-UniRule"/>
</dbReference>
<dbReference type="Proteomes" id="UP000835052">
    <property type="component" value="Unassembled WGS sequence"/>
</dbReference>
<dbReference type="AlphaFoldDB" id="A0A8S1GYK6"/>
<evidence type="ECO:0000256" key="1">
    <source>
        <dbReference type="ARBA" id="ARBA00004477"/>
    </source>
</evidence>
<gene>
    <name evidence="10" type="ORF">CAUJ_LOCUS3993</name>
</gene>
<keyword evidence="6 9" id="KW-1133">Transmembrane helix</keyword>
<accession>A0A8S1GYK6</accession>
<dbReference type="GO" id="GO:0005787">
    <property type="term" value="C:signal peptidase complex"/>
    <property type="evidence" value="ECO:0007669"/>
    <property type="project" value="UniProtKB-UniRule"/>
</dbReference>
<sequence length="184" mass="21293">MTGTTETEPLVVVNKWDGPTVKNHLDDTVKKILNDKIGWKEYHSLMDGRILISFIGVAFSAFGIAYDFYHPFPQSKMVLAVCSVSYFICMGVLQLYVWYVEKECFYQATESDGQQKRVWKWCSEMKQYDDKYSLSAEFVKESRSGRGKITKSIGMYIDQDGEIVVPLLQKEVDDLYNRLLRGEH</sequence>
<feature type="transmembrane region" description="Helical" evidence="9">
    <location>
        <begin position="50"/>
        <end position="69"/>
    </location>
</feature>
<keyword evidence="7 9" id="KW-0472">Membrane</keyword>
<comment type="similarity">
    <text evidence="2 9">Belongs to the SPCS2 family.</text>
</comment>
<dbReference type="OrthoDB" id="29558at2759"/>
<organism evidence="10 11">
    <name type="scientific">Caenorhabditis auriculariae</name>
    <dbReference type="NCBI Taxonomy" id="2777116"/>
    <lineage>
        <taxon>Eukaryota</taxon>
        <taxon>Metazoa</taxon>
        <taxon>Ecdysozoa</taxon>
        <taxon>Nematoda</taxon>
        <taxon>Chromadorea</taxon>
        <taxon>Rhabditida</taxon>
        <taxon>Rhabditina</taxon>
        <taxon>Rhabditomorpha</taxon>
        <taxon>Rhabditoidea</taxon>
        <taxon>Rhabditidae</taxon>
        <taxon>Peloderinae</taxon>
        <taxon>Caenorhabditis</taxon>
    </lineage>
</organism>
<dbReference type="GO" id="GO:0006465">
    <property type="term" value="P:signal peptide processing"/>
    <property type="evidence" value="ECO:0007669"/>
    <property type="project" value="UniProtKB-UniRule"/>
</dbReference>
<evidence type="ECO:0000313" key="11">
    <source>
        <dbReference type="Proteomes" id="UP000835052"/>
    </source>
</evidence>
<keyword evidence="11" id="KW-1185">Reference proteome</keyword>
<comment type="function">
    <text evidence="8 9">Component of the signal peptidase complex (SPC) which catalyzes the cleavage of N-terminal signal sequences from nascent proteins as they are translocated into the lumen of the endoplasmic reticulum. Enhances the enzymatic activity of SPC and facilitates the interactions between different components of the translocation site.</text>
</comment>
<evidence type="ECO:0000256" key="8">
    <source>
        <dbReference type="ARBA" id="ARBA00045608"/>
    </source>
</evidence>
<evidence type="ECO:0000256" key="4">
    <source>
        <dbReference type="ARBA" id="ARBA00022692"/>
    </source>
</evidence>
<comment type="subcellular location">
    <subcellularLocation>
        <location evidence="1 9">Endoplasmic reticulum membrane</location>
        <topology evidence="1 9">Multi-pass membrane protein</topology>
    </subcellularLocation>
</comment>
<dbReference type="PANTHER" id="PTHR13085:SF0">
    <property type="entry name" value="SIGNAL PEPTIDASE COMPLEX SUBUNIT 2"/>
    <property type="match status" value="1"/>
</dbReference>
<reference evidence="10" key="1">
    <citation type="submission" date="2020-10" db="EMBL/GenBank/DDBJ databases">
        <authorList>
            <person name="Kikuchi T."/>
        </authorList>
    </citation>
    <scope>NUCLEOTIDE SEQUENCE</scope>
    <source>
        <strain evidence="10">NKZ352</strain>
    </source>
</reference>
<evidence type="ECO:0000256" key="7">
    <source>
        <dbReference type="ARBA" id="ARBA00023136"/>
    </source>
</evidence>
<dbReference type="GO" id="GO:0045047">
    <property type="term" value="P:protein targeting to ER"/>
    <property type="evidence" value="ECO:0007669"/>
    <property type="project" value="TreeGrafter"/>
</dbReference>
<evidence type="ECO:0000256" key="9">
    <source>
        <dbReference type="RuleBase" id="RU368033"/>
    </source>
</evidence>
<dbReference type="PANTHER" id="PTHR13085">
    <property type="entry name" value="MICROSOMAL SIGNAL PEPTIDASE 25 KDA SUBUNIT"/>
    <property type="match status" value="1"/>
</dbReference>
<dbReference type="EMBL" id="CAJGYM010000007">
    <property type="protein sequence ID" value="CAD6188074.1"/>
    <property type="molecule type" value="Genomic_DNA"/>
</dbReference>
<evidence type="ECO:0000256" key="5">
    <source>
        <dbReference type="ARBA" id="ARBA00022824"/>
    </source>
</evidence>
<keyword evidence="5 9" id="KW-0256">Endoplasmic reticulum</keyword>
<keyword evidence="4 9" id="KW-0812">Transmembrane</keyword>